<name>A0A382SSR8_9ZZZZ</name>
<evidence type="ECO:0000313" key="1">
    <source>
        <dbReference type="EMBL" id="SVD12228.1"/>
    </source>
</evidence>
<accession>A0A382SSR8</accession>
<dbReference type="Pfam" id="PF01042">
    <property type="entry name" value="Ribonuc_L-PSP"/>
    <property type="match status" value="1"/>
</dbReference>
<protein>
    <recommendedName>
        <fullName evidence="2">RidA family protein</fullName>
    </recommendedName>
</protein>
<sequence>VSGTAPVAEGGGVHAPGDVYEQARRCLEIALSALQELGAGAADVMRTRMYVTDISQWSAFGRAHAEVFAAHPPATTMVEVAALIDPAMLIEIEVDAICS</sequence>
<gene>
    <name evidence="1" type="ORF">METZ01_LOCUS365082</name>
</gene>
<dbReference type="PANTHER" id="PTHR43857">
    <property type="entry name" value="BLR7761 PROTEIN"/>
    <property type="match status" value="1"/>
</dbReference>
<dbReference type="Gene3D" id="3.30.1330.40">
    <property type="entry name" value="RutC-like"/>
    <property type="match status" value="1"/>
</dbReference>
<dbReference type="EMBL" id="UINC01130878">
    <property type="protein sequence ID" value="SVD12228.1"/>
    <property type="molecule type" value="Genomic_DNA"/>
</dbReference>
<dbReference type="InterPro" id="IPR006175">
    <property type="entry name" value="YjgF/YER057c/UK114"/>
</dbReference>
<dbReference type="InterPro" id="IPR035959">
    <property type="entry name" value="RutC-like_sf"/>
</dbReference>
<dbReference type="SUPFAM" id="SSF55298">
    <property type="entry name" value="YjgF-like"/>
    <property type="match status" value="1"/>
</dbReference>
<proteinExistence type="predicted"/>
<organism evidence="1">
    <name type="scientific">marine metagenome</name>
    <dbReference type="NCBI Taxonomy" id="408172"/>
    <lineage>
        <taxon>unclassified sequences</taxon>
        <taxon>metagenomes</taxon>
        <taxon>ecological metagenomes</taxon>
    </lineage>
</organism>
<reference evidence="1" key="1">
    <citation type="submission" date="2018-05" db="EMBL/GenBank/DDBJ databases">
        <authorList>
            <person name="Lanie J.A."/>
            <person name="Ng W.-L."/>
            <person name="Kazmierczak K.M."/>
            <person name="Andrzejewski T.M."/>
            <person name="Davidsen T.M."/>
            <person name="Wayne K.J."/>
            <person name="Tettelin H."/>
            <person name="Glass J.I."/>
            <person name="Rusch D."/>
            <person name="Podicherti R."/>
            <person name="Tsui H.-C.T."/>
            <person name="Winkler M.E."/>
        </authorList>
    </citation>
    <scope>NUCLEOTIDE SEQUENCE</scope>
</reference>
<dbReference type="PANTHER" id="PTHR43857:SF1">
    <property type="entry name" value="YJGH FAMILY PROTEIN"/>
    <property type="match status" value="1"/>
</dbReference>
<feature type="non-terminal residue" evidence="1">
    <location>
        <position position="1"/>
    </location>
</feature>
<evidence type="ECO:0008006" key="2">
    <source>
        <dbReference type="Google" id="ProtNLM"/>
    </source>
</evidence>
<dbReference type="AlphaFoldDB" id="A0A382SSR8"/>